<reference evidence="2 3" key="1">
    <citation type="submission" date="2023-01" db="EMBL/GenBank/DDBJ databases">
        <title>Genomes from the Australian National Cyanobacteria Reference Collection.</title>
        <authorList>
            <person name="Willis A."/>
            <person name="Lee E.M.F."/>
        </authorList>
    </citation>
    <scope>NUCLEOTIDE SEQUENCE [LARGE SCALE GENOMIC DNA]</scope>
    <source>
        <strain evidence="2 3">CS-537/01</strain>
    </source>
</reference>
<accession>A0ABT5A205</accession>
<organism evidence="2 3">
    <name type="scientific">Dolichospermum circinale CS-537/01</name>
    <dbReference type="NCBI Taxonomy" id="3021739"/>
    <lineage>
        <taxon>Bacteria</taxon>
        <taxon>Bacillati</taxon>
        <taxon>Cyanobacteriota</taxon>
        <taxon>Cyanophyceae</taxon>
        <taxon>Nostocales</taxon>
        <taxon>Aphanizomenonaceae</taxon>
        <taxon>Dolichospermum</taxon>
        <taxon>Dolichospermum circinale</taxon>
    </lineage>
</organism>
<dbReference type="SUPFAM" id="SSF89360">
    <property type="entry name" value="HesB-like domain"/>
    <property type="match status" value="1"/>
</dbReference>
<dbReference type="PANTHER" id="PTHR47265:SF1">
    <property type="entry name" value="IRON-SULFUR ASSEMBLY PROTEIN ISCA, CHLOROPLASTIC"/>
    <property type="match status" value="1"/>
</dbReference>
<gene>
    <name evidence="2" type="ORF">PN492_04115</name>
</gene>
<dbReference type="Gene3D" id="2.60.300.12">
    <property type="entry name" value="HesB-like domain"/>
    <property type="match status" value="1"/>
</dbReference>
<comment type="caution">
    <text evidence="2">The sequence shown here is derived from an EMBL/GenBank/DDBJ whole genome shotgun (WGS) entry which is preliminary data.</text>
</comment>
<dbReference type="InterPro" id="IPR031108">
    <property type="entry name" value="IscA_plant_cyanobact"/>
</dbReference>
<dbReference type="InterPro" id="IPR035903">
    <property type="entry name" value="HesB-like_dom_sf"/>
</dbReference>
<dbReference type="Pfam" id="PF01521">
    <property type="entry name" value="Fe-S_biosyn"/>
    <property type="match status" value="1"/>
</dbReference>
<evidence type="ECO:0000313" key="2">
    <source>
        <dbReference type="EMBL" id="MDB9485738.1"/>
    </source>
</evidence>
<dbReference type="InterPro" id="IPR017870">
    <property type="entry name" value="FeS_cluster_insertion_CS"/>
</dbReference>
<dbReference type="EMBL" id="JAQMTU010000028">
    <property type="protein sequence ID" value="MDB9485738.1"/>
    <property type="molecule type" value="Genomic_DNA"/>
</dbReference>
<feature type="domain" description="Core" evidence="1">
    <location>
        <begin position="2"/>
        <end position="102"/>
    </location>
</feature>
<evidence type="ECO:0000313" key="3">
    <source>
        <dbReference type="Proteomes" id="UP001212123"/>
    </source>
</evidence>
<keyword evidence="3" id="KW-1185">Reference proteome</keyword>
<dbReference type="PANTHER" id="PTHR47265">
    <property type="entry name" value="IRON-SULFUR ASSEMBLY PROTEIN ISCA, CHLOROPLASTIC"/>
    <property type="match status" value="1"/>
</dbReference>
<dbReference type="InterPro" id="IPR016092">
    <property type="entry name" value="ATAP"/>
</dbReference>
<sequence length="107" mass="11901">MINLSSAAINEIRRLKSKQPPNILFRLQVKSGGCADWFYDLGFDTTVQATDQMVEFDDIRLVIDPGSLNYINGLSLDYAEDLMGGGFRFHNPQAISRCSCGNSFSIC</sequence>
<name>A0ABT5A205_9CYAN</name>
<dbReference type="PROSITE" id="PS01152">
    <property type="entry name" value="HESB"/>
    <property type="match status" value="1"/>
</dbReference>
<dbReference type="Proteomes" id="UP001212123">
    <property type="component" value="Unassembled WGS sequence"/>
</dbReference>
<dbReference type="RefSeq" id="WP_028085101.1">
    <property type="nucleotide sequence ID" value="NZ_JAQMTU010000028.1"/>
</dbReference>
<evidence type="ECO:0000259" key="1">
    <source>
        <dbReference type="Pfam" id="PF01521"/>
    </source>
</evidence>
<dbReference type="InterPro" id="IPR000361">
    <property type="entry name" value="ATAP_core_dom"/>
</dbReference>
<protein>
    <submittedName>
        <fullName evidence="2">Iron-sulfur cluster assembly accessory protein</fullName>
    </submittedName>
</protein>
<dbReference type="NCBIfam" id="TIGR00049">
    <property type="entry name" value="iron-sulfur cluster assembly accessory protein"/>
    <property type="match status" value="1"/>
</dbReference>
<proteinExistence type="predicted"/>